<organism evidence="13 14">
    <name type="scientific">Gnathostoma spinigerum</name>
    <dbReference type="NCBI Taxonomy" id="75299"/>
    <lineage>
        <taxon>Eukaryota</taxon>
        <taxon>Metazoa</taxon>
        <taxon>Ecdysozoa</taxon>
        <taxon>Nematoda</taxon>
        <taxon>Chromadorea</taxon>
        <taxon>Rhabditida</taxon>
        <taxon>Spirurina</taxon>
        <taxon>Gnathostomatomorpha</taxon>
        <taxon>Gnathostomatoidea</taxon>
        <taxon>Gnathostomatidae</taxon>
        <taxon>Gnathostoma</taxon>
    </lineage>
</organism>
<keyword evidence="3 11" id="KW-0963">Cytoplasm</keyword>
<evidence type="ECO:0000259" key="12">
    <source>
        <dbReference type="PROSITE" id="PS50102"/>
    </source>
</evidence>
<evidence type="ECO:0000256" key="4">
    <source>
        <dbReference type="ARBA" id="ARBA00022664"/>
    </source>
</evidence>
<evidence type="ECO:0000256" key="11">
    <source>
        <dbReference type="RuleBase" id="RU361239"/>
    </source>
</evidence>
<evidence type="ECO:0000256" key="5">
    <source>
        <dbReference type="ARBA" id="ARBA00022845"/>
    </source>
</evidence>
<evidence type="ECO:0000256" key="3">
    <source>
        <dbReference type="ARBA" id="ARBA00022490"/>
    </source>
</evidence>
<dbReference type="FunFam" id="3.30.70.330:FF:000525">
    <property type="entry name" value="RNA-binding protein 8A"/>
    <property type="match status" value="1"/>
</dbReference>
<evidence type="ECO:0000256" key="2">
    <source>
        <dbReference type="ARBA" id="ARBA00022448"/>
    </source>
</evidence>
<dbReference type="SUPFAM" id="SSF54928">
    <property type="entry name" value="RNA-binding domain, RBD"/>
    <property type="match status" value="1"/>
</dbReference>
<dbReference type="InterPro" id="IPR035979">
    <property type="entry name" value="RBD_domain_sf"/>
</dbReference>
<dbReference type="AlphaFoldDB" id="A0ABD6EIT0"/>
<dbReference type="PROSITE" id="PS50102">
    <property type="entry name" value="RRM"/>
    <property type="match status" value="1"/>
</dbReference>
<dbReference type="InterPro" id="IPR033744">
    <property type="entry name" value="RRM_RBM8"/>
</dbReference>
<comment type="similarity">
    <text evidence="1 11">Belongs to the RBM8A family.</text>
</comment>
<evidence type="ECO:0000256" key="6">
    <source>
        <dbReference type="ARBA" id="ARBA00022884"/>
    </source>
</evidence>
<dbReference type="Pfam" id="PF00076">
    <property type="entry name" value="RRM_1"/>
    <property type="match status" value="1"/>
</dbReference>
<dbReference type="SMART" id="SM00360">
    <property type="entry name" value="RRM"/>
    <property type="match status" value="1"/>
</dbReference>
<dbReference type="GO" id="GO:0005737">
    <property type="term" value="C:cytoplasm"/>
    <property type="evidence" value="ECO:0007669"/>
    <property type="project" value="UniProtKB-SubCell"/>
</dbReference>
<keyword evidence="8 11" id="KW-0539">Nucleus</keyword>
<name>A0ABD6EIT0_9BILA</name>
<dbReference type="CDD" id="cd12324">
    <property type="entry name" value="RRM_RBM8"/>
    <property type="match status" value="1"/>
</dbReference>
<dbReference type="Gene3D" id="3.30.70.330">
    <property type="match status" value="1"/>
</dbReference>
<comment type="caution">
    <text evidence="13">The sequence shown here is derived from an EMBL/GenBank/DDBJ whole genome shotgun (WGS) entry which is preliminary data.</text>
</comment>
<dbReference type="Proteomes" id="UP001608902">
    <property type="component" value="Unassembled WGS sequence"/>
</dbReference>
<keyword evidence="14" id="KW-1185">Reference proteome</keyword>
<keyword evidence="4 11" id="KW-0507">mRNA processing</keyword>
<dbReference type="PRINTS" id="PR01738">
    <property type="entry name" value="RNABINDINGM8"/>
</dbReference>
<comment type="subunit">
    <text evidence="11">Heterodimer with MAGOH. Part of the mRNA splicing-dependent exon junction complex (EJC) complex; the core complex contains CASC3, EIF4A3, MAGOH and RBM8A.</text>
</comment>
<evidence type="ECO:0000313" key="13">
    <source>
        <dbReference type="EMBL" id="MFH4976477.1"/>
    </source>
</evidence>
<dbReference type="InterPro" id="IPR012677">
    <property type="entry name" value="Nucleotide-bd_a/b_plait_sf"/>
</dbReference>
<dbReference type="PANTHER" id="PTHR45894">
    <property type="entry name" value="RNA-BINDING PROTEIN 8A"/>
    <property type="match status" value="1"/>
</dbReference>
<dbReference type="GO" id="GO:0006417">
    <property type="term" value="P:regulation of translation"/>
    <property type="evidence" value="ECO:0007669"/>
    <property type="project" value="UniProtKB-KW"/>
</dbReference>
<dbReference type="GO" id="GO:0008380">
    <property type="term" value="P:RNA splicing"/>
    <property type="evidence" value="ECO:0007669"/>
    <property type="project" value="UniProtKB-KW"/>
</dbReference>
<proteinExistence type="inferred from homology"/>
<dbReference type="GO" id="GO:0051028">
    <property type="term" value="P:mRNA transport"/>
    <property type="evidence" value="ECO:0007669"/>
    <property type="project" value="UniProtKB-KW"/>
</dbReference>
<keyword evidence="6 10" id="KW-0694">RNA-binding</keyword>
<evidence type="ECO:0000256" key="9">
    <source>
        <dbReference type="ARBA" id="ARBA00077711"/>
    </source>
</evidence>
<evidence type="ECO:0000256" key="7">
    <source>
        <dbReference type="ARBA" id="ARBA00023187"/>
    </source>
</evidence>
<reference evidence="13 14" key="1">
    <citation type="submission" date="2024-08" db="EMBL/GenBank/DDBJ databases">
        <title>Gnathostoma spinigerum genome.</title>
        <authorList>
            <person name="Gonzalez-Bertolin B."/>
            <person name="Monzon S."/>
            <person name="Zaballos A."/>
            <person name="Jimenez P."/>
            <person name="Dekumyoy P."/>
            <person name="Varona S."/>
            <person name="Cuesta I."/>
            <person name="Sumanam S."/>
            <person name="Adisakwattana P."/>
            <person name="Gasser R.B."/>
            <person name="Hernandez-Gonzalez A."/>
            <person name="Young N.D."/>
            <person name="Perteguer M.J."/>
        </authorList>
    </citation>
    <scope>NUCLEOTIDE SEQUENCE [LARGE SCALE GENOMIC DNA]</scope>
    <source>
        <strain evidence="13">AL3</strain>
        <tissue evidence="13">Liver</tissue>
    </source>
</reference>
<dbReference type="GO" id="GO:0006397">
    <property type="term" value="P:mRNA processing"/>
    <property type="evidence" value="ECO:0007669"/>
    <property type="project" value="UniProtKB-KW"/>
</dbReference>
<sequence>MAAASGEAIVYDDDMELERGEDKIDEIKSKVTKKKGRGFGVETRGNVSEYEGLGGEGAINGPQRSVEGWIIFITNVHEEAREEDVYEKFADFGEIKNINLNIDRRTGFLKGYALVEYETQKEAAAAIEKLNGTELLGQTIQVDWCFVRGPMQGRRKKR</sequence>
<evidence type="ECO:0000256" key="8">
    <source>
        <dbReference type="ARBA" id="ARBA00023242"/>
    </source>
</evidence>
<dbReference type="GO" id="GO:0016607">
    <property type="term" value="C:nuclear speck"/>
    <property type="evidence" value="ECO:0007669"/>
    <property type="project" value="UniProtKB-SubCell"/>
</dbReference>
<evidence type="ECO:0000313" key="14">
    <source>
        <dbReference type="Proteomes" id="UP001608902"/>
    </source>
</evidence>
<keyword evidence="11" id="KW-0509">mRNA transport</keyword>
<feature type="domain" description="RRM" evidence="12">
    <location>
        <begin position="69"/>
        <end position="147"/>
    </location>
</feature>
<keyword evidence="2 11" id="KW-0813">Transport</keyword>
<dbReference type="GO" id="GO:0003723">
    <property type="term" value="F:RNA binding"/>
    <property type="evidence" value="ECO:0007669"/>
    <property type="project" value="UniProtKB-UniRule"/>
</dbReference>
<dbReference type="EMBL" id="JBGFUD010001585">
    <property type="protein sequence ID" value="MFH4976477.1"/>
    <property type="molecule type" value="Genomic_DNA"/>
</dbReference>
<keyword evidence="7 11" id="KW-0508">mRNA splicing</keyword>
<evidence type="ECO:0000256" key="10">
    <source>
        <dbReference type="PROSITE-ProRule" id="PRU00176"/>
    </source>
</evidence>
<keyword evidence="5" id="KW-0810">Translation regulation</keyword>
<comment type="subcellular location">
    <subcellularLocation>
        <location evidence="11">Nucleus</location>
    </subcellularLocation>
    <subcellularLocation>
        <location evidence="11">Nucleus speckle</location>
    </subcellularLocation>
    <subcellularLocation>
        <location evidence="11">Cytoplasm</location>
    </subcellularLocation>
</comment>
<accession>A0ABD6EIT0</accession>
<protein>
    <recommendedName>
        <fullName evidence="9 11">RNA-binding protein 8A</fullName>
    </recommendedName>
</protein>
<comment type="function">
    <text evidence="11">Core component of the splicing-dependent multiprotein exon junction complex (EJC) deposited at splice junctions on mRNAs.</text>
</comment>
<gene>
    <name evidence="13" type="ORF">AB6A40_003186</name>
</gene>
<dbReference type="InterPro" id="IPR000504">
    <property type="entry name" value="RRM_dom"/>
</dbReference>
<dbReference type="InterPro" id="IPR008111">
    <property type="entry name" value="RNA-bd_8"/>
</dbReference>
<evidence type="ECO:0000256" key="1">
    <source>
        <dbReference type="ARBA" id="ARBA00007987"/>
    </source>
</evidence>